<keyword evidence="2" id="KW-0067">ATP-binding</keyword>
<accession>A0A6J4LCQ9</accession>
<feature type="compositionally biased region" description="Basic residues" evidence="1">
    <location>
        <begin position="204"/>
        <end position="214"/>
    </location>
</feature>
<evidence type="ECO:0000313" key="2">
    <source>
        <dbReference type="EMBL" id="CAA9328639.1"/>
    </source>
</evidence>
<protein>
    <submittedName>
        <fullName evidence="2">Oligopeptide transport ATP-binding protein OppD</fullName>
    </submittedName>
</protein>
<gene>
    <name evidence="2" type="ORF">AVDCRST_MAG61-2718</name>
</gene>
<feature type="compositionally biased region" description="Basic residues" evidence="1">
    <location>
        <begin position="42"/>
        <end position="68"/>
    </location>
</feature>
<feature type="compositionally biased region" description="Low complexity" evidence="1">
    <location>
        <begin position="283"/>
        <end position="298"/>
    </location>
</feature>
<feature type="compositionally biased region" description="Basic residues" evidence="1">
    <location>
        <begin position="239"/>
        <end position="260"/>
    </location>
</feature>
<dbReference type="EMBL" id="CADCTT010000333">
    <property type="protein sequence ID" value="CAA9328639.1"/>
    <property type="molecule type" value="Genomic_DNA"/>
</dbReference>
<dbReference type="GO" id="GO:0005524">
    <property type="term" value="F:ATP binding"/>
    <property type="evidence" value="ECO:0007669"/>
    <property type="project" value="UniProtKB-KW"/>
</dbReference>
<feature type="non-terminal residue" evidence="2">
    <location>
        <position position="361"/>
    </location>
</feature>
<feature type="compositionally biased region" description="Low complexity" evidence="1">
    <location>
        <begin position="261"/>
        <end position="273"/>
    </location>
</feature>
<feature type="compositionally biased region" description="Low complexity" evidence="1">
    <location>
        <begin position="307"/>
        <end position="320"/>
    </location>
</feature>
<feature type="non-terminal residue" evidence="2">
    <location>
        <position position="1"/>
    </location>
</feature>
<reference evidence="2" key="1">
    <citation type="submission" date="2020-02" db="EMBL/GenBank/DDBJ databases">
        <authorList>
            <person name="Meier V. D."/>
        </authorList>
    </citation>
    <scope>NUCLEOTIDE SEQUENCE</scope>
    <source>
        <strain evidence="2">AVDCRST_MAG61</strain>
    </source>
</reference>
<feature type="compositionally biased region" description="Low complexity" evidence="1">
    <location>
        <begin position="17"/>
        <end position="26"/>
    </location>
</feature>
<evidence type="ECO:0000256" key="1">
    <source>
        <dbReference type="SAM" id="MobiDB-lite"/>
    </source>
</evidence>
<organism evidence="2">
    <name type="scientific">uncultured Friedmanniella sp</name>
    <dbReference type="NCBI Taxonomy" id="335381"/>
    <lineage>
        <taxon>Bacteria</taxon>
        <taxon>Bacillati</taxon>
        <taxon>Actinomycetota</taxon>
        <taxon>Actinomycetes</taxon>
        <taxon>Propionibacteriales</taxon>
        <taxon>Nocardioidaceae</taxon>
        <taxon>Friedmanniella</taxon>
        <taxon>environmental samples</taxon>
    </lineage>
</organism>
<sequence>DHVEHRRPGPHAGAPLRTRAGQPQRGAAGGTGPPGHLPAARRPGHPRRRRRLVRREARRGRRHRRGVRQRQVGHLDGGDGAAAQPGRPGRRPGPLPRGGPADHAGLPAVGPPRAGAGHGLPGPDELAQPGRPGRHPGDRGAAAAPGHQPVGGPRRGRGPAATLRHPRPSASTPGVPAPAVGRHAPARPDRHRAGLQAGAADLRRAHHRPGRHHPGAGAGAAQGAGSRPRHGDGDDHPRPRGRGRAVRPRQRHVRRPRGRVRAPPGAVRAPAAPLHRGPAQLHPAAGRAARGAAAAHPRNAARRHRLGSGLRLRAPLPARGRGLHRARPGVGADGPARPPGPLRPPRSRAGRGEHSGGLAWL</sequence>
<feature type="compositionally biased region" description="Low complexity" evidence="1">
    <location>
        <begin position="139"/>
        <end position="152"/>
    </location>
</feature>
<dbReference type="AlphaFoldDB" id="A0A6J4LCQ9"/>
<feature type="region of interest" description="Disordered" evidence="1">
    <location>
        <begin position="1"/>
        <end position="361"/>
    </location>
</feature>
<proteinExistence type="predicted"/>
<keyword evidence="2" id="KW-0547">Nucleotide-binding</keyword>
<name>A0A6J4LCQ9_9ACTN</name>
<feature type="compositionally biased region" description="Basic and acidic residues" evidence="1">
    <location>
        <begin position="229"/>
        <end position="238"/>
    </location>
</feature>